<reference evidence="2" key="1">
    <citation type="submission" date="2023-02" db="EMBL/GenBank/DDBJ databases">
        <title>Genome of toxic invasive species Heracleum sosnowskyi carries increased number of genes despite the absence of recent whole-genome duplications.</title>
        <authorList>
            <person name="Schelkunov M."/>
            <person name="Shtratnikova V."/>
            <person name="Makarenko M."/>
            <person name="Klepikova A."/>
            <person name="Omelchenko D."/>
            <person name="Novikova G."/>
            <person name="Obukhova E."/>
            <person name="Bogdanov V."/>
            <person name="Penin A."/>
            <person name="Logacheva M."/>
        </authorList>
    </citation>
    <scope>NUCLEOTIDE SEQUENCE</scope>
    <source>
        <strain evidence="2">Hsosn_3</strain>
        <tissue evidence="2">Leaf</tissue>
    </source>
</reference>
<dbReference type="SUPFAM" id="SSF54999">
    <property type="entry name" value="Ribosomal protein S10"/>
    <property type="match status" value="1"/>
</dbReference>
<keyword evidence="3" id="KW-1185">Reference proteome</keyword>
<dbReference type="Gene3D" id="3.40.50.1100">
    <property type="match status" value="1"/>
</dbReference>
<evidence type="ECO:0000259" key="1">
    <source>
        <dbReference type="Pfam" id="PF00291"/>
    </source>
</evidence>
<dbReference type="Gene3D" id="3.30.70.600">
    <property type="entry name" value="Ribosomal protein S10 domain"/>
    <property type="match status" value="1"/>
</dbReference>
<comment type="caution">
    <text evidence="2">The sequence shown here is derived from an EMBL/GenBank/DDBJ whole genome shotgun (WGS) entry which is preliminary data.</text>
</comment>
<reference evidence="2" key="2">
    <citation type="submission" date="2023-05" db="EMBL/GenBank/DDBJ databases">
        <authorList>
            <person name="Schelkunov M.I."/>
        </authorList>
    </citation>
    <scope>NUCLEOTIDE SEQUENCE</scope>
    <source>
        <strain evidence="2">Hsosn_3</strain>
        <tissue evidence="2">Leaf</tissue>
    </source>
</reference>
<accession>A0AAD8MVK2</accession>
<dbReference type="GO" id="GO:1990904">
    <property type="term" value="C:ribonucleoprotein complex"/>
    <property type="evidence" value="ECO:0007669"/>
    <property type="project" value="UniProtKB-KW"/>
</dbReference>
<dbReference type="PANTHER" id="PTHR10314">
    <property type="entry name" value="CYSTATHIONINE BETA-SYNTHASE"/>
    <property type="match status" value="1"/>
</dbReference>
<dbReference type="InterPro" id="IPR050214">
    <property type="entry name" value="Cys_Synth/Cystath_Beta-Synth"/>
</dbReference>
<dbReference type="GO" id="GO:0005840">
    <property type="term" value="C:ribosome"/>
    <property type="evidence" value="ECO:0007669"/>
    <property type="project" value="UniProtKB-KW"/>
</dbReference>
<dbReference type="Proteomes" id="UP001237642">
    <property type="component" value="Unassembled WGS sequence"/>
</dbReference>
<dbReference type="EMBL" id="JAUIZM010000004">
    <property type="protein sequence ID" value="KAK1386689.1"/>
    <property type="molecule type" value="Genomic_DNA"/>
</dbReference>
<protein>
    <recommendedName>
        <fullName evidence="1">Tryptophan synthase beta chain-like PALP domain-containing protein</fullName>
    </recommendedName>
</protein>
<dbReference type="InterPro" id="IPR036838">
    <property type="entry name" value="Ribosomal_uS10_dom_sf"/>
</dbReference>
<name>A0AAD8MVK2_9APIA</name>
<dbReference type="SUPFAM" id="SSF53686">
    <property type="entry name" value="Tryptophan synthase beta subunit-like PLP-dependent enzymes"/>
    <property type="match status" value="1"/>
</dbReference>
<evidence type="ECO:0000313" key="2">
    <source>
        <dbReference type="EMBL" id="KAK1386689.1"/>
    </source>
</evidence>
<dbReference type="InterPro" id="IPR001926">
    <property type="entry name" value="TrpB-like_PALP"/>
</dbReference>
<dbReference type="Pfam" id="PF00291">
    <property type="entry name" value="PALP"/>
    <property type="match status" value="1"/>
</dbReference>
<organism evidence="2 3">
    <name type="scientific">Heracleum sosnowskyi</name>
    <dbReference type="NCBI Taxonomy" id="360622"/>
    <lineage>
        <taxon>Eukaryota</taxon>
        <taxon>Viridiplantae</taxon>
        <taxon>Streptophyta</taxon>
        <taxon>Embryophyta</taxon>
        <taxon>Tracheophyta</taxon>
        <taxon>Spermatophyta</taxon>
        <taxon>Magnoliopsida</taxon>
        <taxon>eudicotyledons</taxon>
        <taxon>Gunneridae</taxon>
        <taxon>Pentapetalae</taxon>
        <taxon>asterids</taxon>
        <taxon>campanulids</taxon>
        <taxon>Apiales</taxon>
        <taxon>Apiaceae</taxon>
        <taxon>Apioideae</taxon>
        <taxon>apioid superclade</taxon>
        <taxon>Tordylieae</taxon>
        <taxon>Tordyliinae</taxon>
        <taxon>Heracleum</taxon>
    </lineage>
</organism>
<feature type="domain" description="Tryptophan synthase beta chain-like PALP" evidence="1">
    <location>
        <begin position="66"/>
        <end position="146"/>
    </location>
</feature>
<proteinExistence type="predicted"/>
<sequence>MAFQIPALASLVYFGFSNKGFSGFGTFSKVCADLVRGAKDKTLRVKGPVRMPTKVLQITTMKSPCDEVATMIGLSEAFHSSTSSLDVKLTSLTEVEISTEEAIETARLLALKEGLLVGISSGVAAAAAIKQAKQPEYAGKLIVVSLTFKSS</sequence>
<evidence type="ECO:0000313" key="3">
    <source>
        <dbReference type="Proteomes" id="UP001237642"/>
    </source>
</evidence>
<dbReference type="AlphaFoldDB" id="A0AAD8MVK2"/>
<dbReference type="InterPro" id="IPR036052">
    <property type="entry name" value="TrpB-like_PALP_sf"/>
</dbReference>
<gene>
    <name evidence="2" type="ORF">POM88_014867</name>
</gene>